<evidence type="ECO:0000313" key="2">
    <source>
        <dbReference type="EMBL" id="GAA4792508.1"/>
    </source>
</evidence>
<reference evidence="3" key="1">
    <citation type="journal article" date="2019" name="Int. J. Syst. Evol. Microbiol.">
        <title>The Global Catalogue of Microorganisms (GCM) 10K type strain sequencing project: providing services to taxonomists for standard genome sequencing and annotation.</title>
        <authorList>
            <consortium name="The Broad Institute Genomics Platform"/>
            <consortium name="The Broad Institute Genome Sequencing Center for Infectious Disease"/>
            <person name="Wu L."/>
            <person name="Ma J."/>
        </authorList>
    </citation>
    <scope>NUCLEOTIDE SEQUENCE [LARGE SCALE GENOMIC DNA]</scope>
    <source>
        <strain evidence="3">JCM 18324</strain>
    </source>
</reference>
<name>A0ABP9BCA7_9ACTN</name>
<dbReference type="Proteomes" id="UP001501147">
    <property type="component" value="Unassembled WGS sequence"/>
</dbReference>
<feature type="region of interest" description="Disordered" evidence="1">
    <location>
        <begin position="1"/>
        <end position="30"/>
    </location>
</feature>
<gene>
    <name evidence="2" type="ORF">GCM10023329_50620</name>
</gene>
<keyword evidence="3" id="KW-1185">Reference proteome</keyword>
<evidence type="ECO:0000256" key="1">
    <source>
        <dbReference type="SAM" id="MobiDB-lite"/>
    </source>
</evidence>
<evidence type="ECO:0000313" key="3">
    <source>
        <dbReference type="Proteomes" id="UP001501147"/>
    </source>
</evidence>
<accession>A0ABP9BCA7</accession>
<dbReference type="EMBL" id="BAABJV010000019">
    <property type="protein sequence ID" value="GAA4792508.1"/>
    <property type="molecule type" value="Genomic_DNA"/>
</dbReference>
<protein>
    <submittedName>
        <fullName evidence="2">Uncharacterized protein</fullName>
    </submittedName>
</protein>
<comment type="caution">
    <text evidence="2">The sequence shown here is derived from an EMBL/GenBank/DDBJ whole genome shotgun (WGS) entry which is preliminary data.</text>
</comment>
<proteinExistence type="predicted"/>
<sequence length="117" mass="11443">MAASLLPGACRSGPAGGDHRPPGSDAGAPLPWQWVGAAHRPTGAEAPRGRLRTDREAGSFAGIAAACDLGAVSVLGAGCPDRRVAVRAGWRGGAGSRGASLRAAARVPSAVAAAGVR</sequence>
<organism evidence="2 3">
    <name type="scientific">Streptomyces sanyensis</name>
    <dbReference type="NCBI Taxonomy" id="568869"/>
    <lineage>
        <taxon>Bacteria</taxon>
        <taxon>Bacillati</taxon>
        <taxon>Actinomycetota</taxon>
        <taxon>Actinomycetes</taxon>
        <taxon>Kitasatosporales</taxon>
        <taxon>Streptomycetaceae</taxon>
        <taxon>Streptomyces</taxon>
    </lineage>
</organism>